<dbReference type="SMART" id="SM00829">
    <property type="entry name" value="PKS_ER"/>
    <property type="match status" value="1"/>
</dbReference>
<dbReference type="InterPro" id="IPR013154">
    <property type="entry name" value="ADH-like_N"/>
</dbReference>
<evidence type="ECO:0000256" key="3">
    <source>
        <dbReference type="ARBA" id="ARBA00022490"/>
    </source>
</evidence>
<proteinExistence type="inferred from homology"/>
<dbReference type="PATRIC" id="fig|1246626.3.peg.3269"/>
<evidence type="ECO:0000259" key="7">
    <source>
        <dbReference type="SMART" id="SM00829"/>
    </source>
</evidence>
<evidence type="ECO:0000313" key="9">
    <source>
        <dbReference type="Proteomes" id="UP000027142"/>
    </source>
</evidence>
<dbReference type="Proteomes" id="UP000027142">
    <property type="component" value="Chromosome"/>
</dbReference>
<keyword evidence="4" id="KW-0521">NADP</keyword>
<dbReference type="HOGENOM" id="CLU_026673_3_0_9"/>
<keyword evidence="5" id="KW-0694">RNA-binding</keyword>
<dbReference type="Pfam" id="PF13602">
    <property type="entry name" value="ADH_zinc_N_2"/>
    <property type="match status" value="1"/>
</dbReference>
<dbReference type="InterPro" id="IPR036291">
    <property type="entry name" value="NAD(P)-bd_dom_sf"/>
</dbReference>
<dbReference type="EMBL" id="CP003923">
    <property type="protein sequence ID" value="AIC95839.1"/>
    <property type="molecule type" value="Genomic_DNA"/>
</dbReference>
<evidence type="ECO:0000256" key="1">
    <source>
        <dbReference type="ARBA" id="ARBA00004496"/>
    </source>
</evidence>
<dbReference type="InterPro" id="IPR002364">
    <property type="entry name" value="Quin_OxRdtase/zeta-crystal_CS"/>
</dbReference>
<comment type="subunit">
    <text evidence="2">Homotetramer.</text>
</comment>
<dbReference type="NCBIfam" id="TIGR02817">
    <property type="entry name" value="adh_fam_1"/>
    <property type="match status" value="1"/>
</dbReference>
<reference evidence="8 9" key="1">
    <citation type="journal article" date="2014" name="Gene">
        <title>A comparative genomic analysis of the alkalitolerant soil bacterium Bacillus lehensis G1.</title>
        <authorList>
            <person name="Noor Y.M."/>
            <person name="Samsulrizal N.H."/>
            <person name="Jema'on N.A."/>
            <person name="Low K.O."/>
            <person name="Ramli A.N."/>
            <person name="Alias N.I."/>
            <person name="Damis S.I."/>
            <person name="Fuzi S.F."/>
            <person name="Isa M.N."/>
            <person name="Murad A.M."/>
            <person name="Raih M.F."/>
            <person name="Bakar F.D."/>
            <person name="Najimudin N."/>
            <person name="Mahadi N.M."/>
            <person name="Illias R.M."/>
        </authorList>
    </citation>
    <scope>NUCLEOTIDE SEQUENCE [LARGE SCALE GENOMIC DNA]</scope>
    <source>
        <strain evidence="8 9">G1</strain>
    </source>
</reference>
<dbReference type="SUPFAM" id="SSF50129">
    <property type="entry name" value="GroES-like"/>
    <property type="match status" value="1"/>
</dbReference>
<dbReference type="Gene3D" id="3.90.180.10">
    <property type="entry name" value="Medium-chain alcohol dehydrogenases, catalytic domain"/>
    <property type="match status" value="1"/>
</dbReference>
<dbReference type="Pfam" id="PF08240">
    <property type="entry name" value="ADH_N"/>
    <property type="match status" value="1"/>
</dbReference>
<sequence length="335" mass="37131">MKAIGFYKALPIEDQHSLVEQEVETPIANGYDLLIEVNAVSVNPVDTKQRKANKPNEEAFRILGFDGAGIVKAVGDKCTLFQIGDEVYYAGDVTRNGSNAEYQLVDERLVGKKPKHLSFAEAAAMPLTAITAWESLYDRMKITEKDRGKSILIIGGAGGVGSIAIQLASLQGLTVIATASRQETTEWCQSLGADIVVNHYEDLYTQLQANQLEGVDYILCLADTNQHWDGMAACIKPQGTICAIVENKDSLDMQKIRAKSVTFAWEFMFTRSMFQAEDQIEQHHMLTKMSELFDEGKLRHTMTSVLSPLTAETLKQAHQQLEDGKMIGKLVIEQK</sequence>
<dbReference type="PROSITE" id="PS01162">
    <property type="entry name" value="QOR_ZETA_CRYSTAL"/>
    <property type="match status" value="1"/>
</dbReference>
<comment type="similarity">
    <text evidence="6">Belongs to the zinc-containing alcohol dehydrogenase family. Quinone oxidoreductase subfamily.</text>
</comment>
<accession>A0A060M6W7</accession>
<dbReference type="CDD" id="cd08252">
    <property type="entry name" value="AL_MDR"/>
    <property type="match status" value="1"/>
</dbReference>
<dbReference type="GO" id="GO:0008270">
    <property type="term" value="F:zinc ion binding"/>
    <property type="evidence" value="ECO:0007669"/>
    <property type="project" value="InterPro"/>
</dbReference>
<dbReference type="KEGG" id="ble:BleG1_3292"/>
<name>A0A060M6W7_9BACI</name>
<evidence type="ECO:0000313" key="8">
    <source>
        <dbReference type="EMBL" id="AIC95839.1"/>
    </source>
</evidence>
<evidence type="ECO:0000256" key="5">
    <source>
        <dbReference type="ARBA" id="ARBA00022884"/>
    </source>
</evidence>
<dbReference type="RefSeq" id="WP_038483206.1">
    <property type="nucleotide sequence ID" value="NZ_CP003923.1"/>
</dbReference>
<evidence type="ECO:0000256" key="6">
    <source>
        <dbReference type="RuleBase" id="RU364000"/>
    </source>
</evidence>
<dbReference type="PANTHER" id="PTHR44154:SF1">
    <property type="entry name" value="QUINONE OXIDOREDUCTASE"/>
    <property type="match status" value="1"/>
</dbReference>
<dbReference type="InterPro" id="IPR051603">
    <property type="entry name" value="Zinc-ADH_QOR/CCCR"/>
</dbReference>
<dbReference type="eggNOG" id="COG0604">
    <property type="taxonomic scope" value="Bacteria"/>
</dbReference>
<keyword evidence="6" id="KW-0560">Oxidoreductase</keyword>
<evidence type="ECO:0000256" key="4">
    <source>
        <dbReference type="ARBA" id="ARBA00022857"/>
    </source>
</evidence>
<dbReference type="InterPro" id="IPR020843">
    <property type="entry name" value="ER"/>
</dbReference>
<evidence type="ECO:0000256" key="2">
    <source>
        <dbReference type="ARBA" id="ARBA00011881"/>
    </source>
</evidence>
<keyword evidence="6" id="KW-0479">Metal-binding</keyword>
<organism evidence="8 9">
    <name type="scientific">Shouchella lehensis G1</name>
    <dbReference type="NCBI Taxonomy" id="1246626"/>
    <lineage>
        <taxon>Bacteria</taxon>
        <taxon>Bacillati</taxon>
        <taxon>Bacillota</taxon>
        <taxon>Bacilli</taxon>
        <taxon>Bacillales</taxon>
        <taxon>Bacillaceae</taxon>
        <taxon>Shouchella</taxon>
    </lineage>
</organism>
<dbReference type="OrthoDB" id="9792162at2"/>
<dbReference type="GO" id="GO:0003723">
    <property type="term" value="F:RNA binding"/>
    <property type="evidence" value="ECO:0007669"/>
    <property type="project" value="UniProtKB-KW"/>
</dbReference>
<keyword evidence="9" id="KW-1185">Reference proteome</keyword>
<keyword evidence="6" id="KW-0862">Zinc</keyword>
<dbReference type="GO" id="GO:0005737">
    <property type="term" value="C:cytoplasm"/>
    <property type="evidence" value="ECO:0007669"/>
    <property type="project" value="UniProtKB-SubCell"/>
</dbReference>
<dbReference type="Gene3D" id="3.40.50.720">
    <property type="entry name" value="NAD(P)-binding Rossmann-like Domain"/>
    <property type="match status" value="1"/>
</dbReference>
<comment type="subcellular location">
    <subcellularLocation>
        <location evidence="1">Cytoplasm</location>
    </subcellularLocation>
</comment>
<dbReference type="PANTHER" id="PTHR44154">
    <property type="entry name" value="QUINONE OXIDOREDUCTASE"/>
    <property type="match status" value="1"/>
</dbReference>
<feature type="domain" description="Enoyl reductase (ER)" evidence="7">
    <location>
        <begin position="17"/>
        <end position="332"/>
    </location>
</feature>
<dbReference type="AlphaFoldDB" id="A0A060M6W7"/>
<dbReference type="InterPro" id="IPR014182">
    <property type="entry name" value="ADH_Zn_typ-1"/>
</dbReference>
<protein>
    <recommendedName>
        <fullName evidence="6">Zinc-type alcohol dehydrogenase-like protein</fullName>
    </recommendedName>
</protein>
<dbReference type="GO" id="GO:0016491">
    <property type="term" value="F:oxidoreductase activity"/>
    <property type="evidence" value="ECO:0007669"/>
    <property type="project" value="UniProtKB-KW"/>
</dbReference>
<dbReference type="STRING" id="1246626.BleG1_3292"/>
<keyword evidence="3" id="KW-0963">Cytoplasm</keyword>
<dbReference type="SUPFAM" id="SSF51735">
    <property type="entry name" value="NAD(P)-binding Rossmann-fold domains"/>
    <property type="match status" value="1"/>
</dbReference>
<dbReference type="InterPro" id="IPR011032">
    <property type="entry name" value="GroES-like_sf"/>
</dbReference>
<gene>
    <name evidence="8" type="ORF">BleG1_3292</name>
</gene>